<keyword evidence="1" id="KW-0929">Antimicrobial</keyword>
<organism evidence="3 4">
    <name type="scientific">Exophiala aquamarina CBS 119918</name>
    <dbReference type="NCBI Taxonomy" id="1182545"/>
    <lineage>
        <taxon>Eukaryota</taxon>
        <taxon>Fungi</taxon>
        <taxon>Dikarya</taxon>
        <taxon>Ascomycota</taxon>
        <taxon>Pezizomycotina</taxon>
        <taxon>Eurotiomycetes</taxon>
        <taxon>Chaetothyriomycetidae</taxon>
        <taxon>Chaetothyriales</taxon>
        <taxon>Herpotrichiellaceae</taxon>
        <taxon>Exophiala</taxon>
    </lineage>
</organism>
<dbReference type="AlphaFoldDB" id="A0A072P5I6"/>
<dbReference type="GeneID" id="25287962"/>
<dbReference type="HOGENOM" id="CLU_924460_0_0_1"/>
<evidence type="ECO:0000256" key="1">
    <source>
        <dbReference type="ARBA" id="ARBA00022529"/>
    </source>
</evidence>
<dbReference type="Pfam" id="PF00959">
    <property type="entry name" value="Phage_lysozyme"/>
    <property type="match status" value="1"/>
</dbReference>
<dbReference type="VEuPathDB" id="FungiDB:A1O9_13071"/>
<dbReference type="GO" id="GO:0009253">
    <property type="term" value="P:peptidoglycan catabolic process"/>
    <property type="evidence" value="ECO:0007669"/>
    <property type="project" value="InterPro"/>
</dbReference>
<dbReference type="InterPro" id="IPR023347">
    <property type="entry name" value="Lysozyme_dom_sf"/>
</dbReference>
<dbReference type="GO" id="GO:0042742">
    <property type="term" value="P:defense response to bacterium"/>
    <property type="evidence" value="ECO:0007669"/>
    <property type="project" value="UniProtKB-KW"/>
</dbReference>
<accession>A0A072P5I6</accession>
<name>A0A072P5I6_9EURO</name>
<proteinExistence type="predicted"/>
<dbReference type="GO" id="GO:0016998">
    <property type="term" value="P:cell wall macromolecule catabolic process"/>
    <property type="evidence" value="ECO:0007669"/>
    <property type="project" value="InterPro"/>
</dbReference>
<gene>
    <name evidence="3" type="ORF">A1O9_13071</name>
</gene>
<dbReference type="RefSeq" id="XP_013253465.1">
    <property type="nucleotide sequence ID" value="XM_013398011.1"/>
</dbReference>
<dbReference type="GO" id="GO:0031640">
    <property type="term" value="P:killing of cells of another organism"/>
    <property type="evidence" value="ECO:0007669"/>
    <property type="project" value="UniProtKB-KW"/>
</dbReference>
<dbReference type="Proteomes" id="UP000027920">
    <property type="component" value="Unassembled WGS sequence"/>
</dbReference>
<dbReference type="SUPFAM" id="SSF53955">
    <property type="entry name" value="Lysozyme-like"/>
    <property type="match status" value="1"/>
</dbReference>
<comment type="caution">
    <text evidence="3">The sequence shown here is derived from an EMBL/GenBank/DDBJ whole genome shotgun (WGS) entry which is preliminary data.</text>
</comment>
<dbReference type="GO" id="GO:0003796">
    <property type="term" value="F:lysozyme activity"/>
    <property type="evidence" value="ECO:0007669"/>
    <property type="project" value="InterPro"/>
</dbReference>
<evidence type="ECO:0000256" key="2">
    <source>
        <dbReference type="ARBA" id="ARBA00022638"/>
    </source>
</evidence>
<protein>
    <submittedName>
        <fullName evidence="3">Uncharacterized protein</fullName>
    </submittedName>
</protein>
<keyword evidence="2" id="KW-0081">Bacteriolytic enzyme</keyword>
<dbReference type="InterPro" id="IPR002196">
    <property type="entry name" value="Glyco_hydro_24"/>
</dbReference>
<sequence length="301" mass="33703">MDSLVESSVPPTRLPAEGKECLKRRENFQSEFVLDCKDNKCGTCIGYEINCKHRPEMCEKIRRHMKETGRLLTEEEGHMFFEELLPKFEIPVTRLPNSEKLNQNQFEAPVSHAYHRGPSGTRSLVEAHMKNEDWNAVYEAIKNDPVRGRGGEKFPGRRREGATQFAQVFGHENQPLSKTDKDRSIETQGQPSILTPVHAARNLPDTPDTAKYYNRKDTKQQTQRVKTSKQVQMHLPGMLGAVENTCASFRESTFIGFGNLGSLVWSTGVLCGTGGMFTIIIQAPPDGSGPPTIKPSFAVVL</sequence>
<dbReference type="Gene3D" id="1.10.530.40">
    <property type="match status" value="1"/>
</dbReference>
<evidence type="ECO:0000313" key="3">
    <source>
        <dbReference type="EMBL" id="KEF50875.1"/>
    </source>
</evidence>
<keyword evidence="4" id="KW-1185">Reference proteome</keyword>
<reference evidence="3 4" key="1">
    <citation type="submission" date="2013-03" db="EMBL/GenBank/DDBJ databases">
        <title>The Genome Sequence of Exophiala aquamarina CBS 119918.</title>
        <authorList>
            <consortium name="The Broad Institute Genomics Platform"/>
            <person name="Cuomo C."/>
            <person name="de Hoog S."/>
            <person name="Gorbushina A."/>
            <person name="Walker B."/>
            <person name="Young S.K."/>
            <person name="Zeng Q."/>
            <person name="Gargeya S."/>
            <person name="Fitzgerald M."/>
            <person name="Haas B."/>
            <person name="Abouelleil A."/>
            <person name="Allen A.W."/>
            <person name="Alvarado L."/>
            <person name="Arachchi H.M."/>
            <person name="Berlin A.M."/>
            <person name="Chapman S.B."/>
            <person name="Gainer-Dewar J."/>
            <person name="Goldberg J."/>
            <person name="Griggs A."/>
            <person name="Gujja S."/>
            <person name="Hansen M."/>
            <person name="Howarth C."/>
            <person name="Imamovic A."/>
            <person name="Ireland A."/>
            <person name="Larimer J."/>
            <person name="McCowan C."/>
            <person name="Murphy C."/>
            <person name="Pearson M."/>
            <person name="Poon T.W."/>
            <person name="Priest M."/>
            <person name="Roberts A."/>
            <person name="Saif S."/>
            <person name="Shea T."/>
            <person name="Sisk P."/>
            <person name="Sykes S."/>
            <person name="Wortman J."/>
            <person name="Nusbaum C."/>
            <person name="Birren B."/>
        </authorList>
    </citation>
    <scope>NUCLEOTIDE SEQUENCE [LARGE SCALE GENOMIC DNA]</scope>
    <source>
        <strain evidence="3 4">CBS 119918</strain>
    </source>
</reference>
<evidence type="ECO:0000313" key="4">
    <source>
        <dbReference type="Proteomes" id="UP000027920"/>
    </source>
</evidence>
<dbReference type="InterPro" id="IPR023346">
    <property type="entry name" value="Lysozyme-like_dom_sf"/>
</dbReference>
<dbReference type="EMBL" id="AMGV01000053">
    <property type="protein sequence ID" value="KEF50875.1"/>
    <property type="molecule type" value="Genomic_DNA"/>
</dbReference>